<dbReference type="InterPro" id="IPR040758">
    <property type="entry name" value="PrmC_N"/>
</dbReference>
<dbReference type="HAMAP" id="MF_02126">
    <property type="entry name" value="RF_methyltr_PrmC"/>
    <property type="match status" value="1"/>
</dbReference>
<dbReference type="NCBIfam" id="TIGR03534">
    <property type="entry name" value="RF_mod_PrmC"/>
    <property type="match status" value="1"/>
</dbReference>
<proteinExistence type="inferred from homology"/>
<dbReference type="NCBIfam" id="TIGR00536">
    <property type="entry name" value="hemK_fam"/>
    <property type="match status" value="1"/>
</dbReference>
<keyword evidence="2 5" id="KW-0808">Transferase</keyword>
<dbReference type="PANTHER" id="PTHR18895">
    <property type="entry name" value="HEMK METHYLTRANSFERASE"/>
    <property type="match status" value="1"/>
</dbReference>
<evidence type="ECO:0000259" key="7">
    <source>
        <dbReference type="Pfam" id="PF17827"/>
    </source>
</evidence>
<evidence type="ECO:0000259" key="6">
    <source>
        <dbReference type="Pfam" id="PF05175"/>
    </source>
</evidence>
<dbReference type="PROSITE" id="PS00092">
    <property type="entry name" value="N6_MTASE"/>
    <property type="match status" value="1"/>
</dbReference>
<keyword evidence="3 5" id="KW-0949">S-adenosyl-L-methionine</keyword>
<comment type="similarity">
    <text evidence="5">Belongs to the protein N5-glutamine methyltransferase family. PrmC subfamily.</text>
</comment>
<dbReference type="STRING" id="1503925.TH53_07605"/>
<evidence type="ECO:0000256" key="4">
    <source>
        <dbReference type="ARBA" id="ARBA00048391"/>
    </source>
</evidence>
<dbReference type="CDD" id="cd02440">
    <property type="entry name" value="AdoMet_MTases"/>
    <property type="match status" value="1"/>
</dbReference>
<reference evidence="8 9" key="1">
    <citation type="submission" date="2015-01" db="EMBL/GenBank/DDBJ databases">
        <title>Draft genome sequence of Pedobacter sp. NL19 isolated from sludge of an effluent treatment pond in an abandoned uranium mine.</title>
        <authorList>
            <person name="Santos T."/>
            <person name="Caetano T."/>
            <person name="Covas C."/>
            <person name="Cruz A."/>
            <person name="Mendo S."/>
        </authorList>
    </citation>
    <scope>NUCLEOTIDE SEQUENCE [LARGE SCALE GENOMIC DNA]</scope>
    <source>
        <strain evidence="8 9">NL19</strain>
    </source>
</reference>
<sequence>MNFKQLEQYFINELSSLYDGEEAKQLFYLVVEQVSGWNRTQLLINMTESLSAELTLTYDDVLLELKQGRPMQHIFAVAWFYGLRFKVSEAVLIPRPETEELIEWILDTVKSEPVSSILDIGTGSGCIAITLKKNLEQVDVSAIDVSAAALAIAEENALTNTAAVNFIHADILTYSSSFRYDLIVSNPPYITEHEKEEMHQNVLAYEPHLALFVSNENPLLFYKKIADFALINLRPKGRLFFEINEYLGKETVDMLLAKGFTDIILRKDMQGKDRMISCGL</sequence>
<dbReference type="EC" id="2.1.1.297" evidence="5"/>
<evidence type="ECO:0000313" key="9">
    <source>
        <dbReference type="Proteomes" id="UP000032049"/>
    </source>
</evidence>
<evidence type="ECO:0000256" key="5">
    <source>
        <dbReference type="HAMAP-Rule" id="MF_02126"/>
    </source>
</evidence>
<dbReference type="Gene3D" id="1.10.8.10">
    <property type="entry name" value="DNA helicase RuvA subunit, C-terminal domain"/>
    <property type="match status" value="1"/>
</dbReference>
<dbReference type="Pfam" id="PF05175">
    <property type="entry name" value="MTS"/>
    <property type="match status" value="1"/>
</dbReference>
<dbReference type="Pfam" id="PF17827">
    <property type="entry name" value="PrmC_N"/>
    <property type="match status" value="1"/>
</dbReference>
<evidence type="ECO:0000256" key="2">
    <source>
        <dbReference type="ARBA" id="ARBA00022679"/>
    </source>
</evidence>
<dbReference type="GO" id="GO:0032259">
    <property type="term" value="P:methylation"/>
    <property type="evidence" value="ECO:0007669"/>
    <property type="project" value="UniProtKB-KW"/>
</dbReference>
<dbReference type="Gene3D" id="3.40.50.150">
    <property type="entry name" value="Vaccinia Virus protein VP39"/>
    <property type="match status" value="1"/>
</dbReference>
<feature type="binding site" evidence="5">
    <location>
        <begin position="121"/>
        <end position="125"/>
    </location>
    <ligand>
        <name>S-adenosyl-L-methionine</name>
        <dbReference type="ChEBI" id="CHEBI:59789"/>
    </ligand>
</feature>
<feature type="binding site" evidence="5">
    <location>
        <position position="144"/>
    </location>
    <ligand>
        <name>S-adenosyl-L-methionine</name>
        <dbReference type="ChEBI" id="CHEBI:59789"/>
    </ligand>
</feature>
<accession>A0A0D0F810</accession>
<dbReference type="OrthoDB" id="9800643at2"/>
<gene>
    <name evidence="5" type="primary">prmC</name>
    <name evidence="8" type="ORF">TH53_07605</name>
</gene>
<dbReference type="EMBL" id="JXRA01000029">
    <property type="protein sequence ID" value="KIO77778.1"/>
    <property type="molecule type" value="Genomic_DNA"/>
</dbReference>
<dbReference type="GO" id="GO:0003676">
    <property type="term" value="F:nucleic acid binding"/>
    <property type="evidence" value="ECO:0007669"/>
    <property type="project" value="InterPro"/>
</dbReference>
<feature type="binding site" evidence="5">
    <location>
        <begin position="186"/>
        <end position="189"/>
    </location>
    <ligand>
        <name>substrate</name>
    </ligand>
</feature>
<feature type="binding site" evidence="5">
    <location>
        <position position="186"/>
    </location>
    <ligand>
        <name>S-adenosyl-L-methionine</name>
        <dbReference type="ChEBI" id="CHEBI:59789"/>
    </ligand>
</feature>
<dbReference type="SUPFAM" id="SSF53335">
    <property type="entry name" value="S-adenosyl-L-methionine-dependent methyltransferases"/>
    <property type="match status" value="1"/>
</dbReference>
<organism evidence="8 9">
    <name type="scientific">Pedobacter lusitanus</name>
    <dbReference type="NCBI Taxonomy" id="1503925"/>
    <lineage>
        <taxon>Bacteria</taxon>
        <taxon>Pseudomonadati</taxon>
        <taxon>Bacteroidota</taxon>
        <taxon>Sphingobacteriia</taxon>
        <taxon>Sphingobacteriales</taxon>
        <taxon>Sphingobacteriaceae</taxon>
        <taxon>Pedobacter</taxon>
    </lineage>
</organism>
<keyword evidence="9" id="KW-1185">Reference proteome</keyword>
<feature type="domain" description="Release factor glutamine methyltransferase N-terminal" evidence="7">
    <location>
        <begin position="10"/>
        <end position="74"/>
    </location>
</feature>
<dbReference type="PANTHER" id="PTHR18895:SF74">
    <property type="entry name" value="MTRF1L RELEASE FACTOR GLUTAMINE METHYLTRANSFERASE"/>
    <property type="match status" value="1"/>
</dbReference>
<comment type="function">
    <text evidence="5">Methylates the class 1 translation termination release factors RF1/PrfA and RF2/PrfB on the glutamine residue of the universally conserved GGQ motif.</text>
</comment>
<dbReference type="GO" id="GO:0102559">
    <property type="term" value="F:peptide chain release factor N(5)-glutamine methyltransferase activity"/>
    <property type="evidence" value="ECO:0007669"/>
    <property type="project" value="UniProtKB-EC"/>
</dbReference>
<name>A0A0D0F810_9SPHI</name>
<comment type="caution">
    <text evidence="5">Lacks conserved residue(s) required for the propagation of feature annotation.</text>
</comment>
<keyword evidence="1 5" id="KW-0489">Methyltransferase</keyword>
<dbReference type="InterPro" id="IPR029063">
    <property type="entry name" value="SAM-dependent_MTases_sf"/>
</dbReference>
<dbReference type="Proteomes" id="UP000032049">
    <property type="component" value="Unassembled WGS sequence"/>
</dbReference>
<dbReference type="InterPro" id="IPR050320">
    <property type="entry name" value="N5-glutamine_MTase"/>
</dbReference>
<dbReference type="InterPro" id="IPR004556">
    <property type="entry name" value="HemK-like"/>
</dbReference>
<dbReference type="InterPro" id="IPR019874">
    <property type="entry name" value="RF_methyltr_PrmC"/>
</dbReference>
<evidence type="ECO:0000256" key="1">
    <source>
        <dbReference type="ARBA" id="ARBA00022603"/>
    </source>
</evidence>
<dbReference type="RefSeq" id="WP_041880330.1">
    <property type="nucleotide sequence ID" value="NZ_CP157278.1"/>
</dbReference>
<feature type="domain" description="Methyltransferase small" evidence="6">
    <location>
        <begin position="105"/>
        <end position="199"/>
    </location>
</feature>
<evidence type="ECO:0000256" key="3">
    <source>
        <dbReference type="ARBA" id="ARBA00022691"/>
    </source>
</evidence>
<dbReference type="AlphaFoldDB" id="A0A0D0F810"/>
<dbReference type="InterPro" id="IPR002052">
    <property type="entry name" value="DNA_methylase_N6_adenine_CS"/>
</dbReference>
<dbReference type="InterPro" id="IPR007848">
    <property type="entry name" value="Small_mtfrase_dom"/>
</dbReference>
<comment type="caution">
    <text evidence="8">The sequence shown here is derived from an EMBL/GenBank/DDBJ whole genome shotgun (WGS) entry which is preliminary data.</text>
</comment>
<comment type="catalytic activity">
    <reaction evidence="4 5">
        <text>L-glutaminyl-[peptide chain release factor] + S-adenosyl-L-methionine = N(5)-methyl-L-glutaminyl-[peptide chain release factor] + S-adenosyl-L-homocysteine + H(+)</text>
        <dbReference type="Rhea" id="RHEA:42896"/>
        <dbReference type="Rhea" id="RHEA-COMP:10271"/>
        <dbReference type="Rhea" id="RHEA-COMP:10272"/>
        <dbReference type="ChEBI" id="CHEBI:15378"/>
        <dbReference type="ChEBI" id="CHEBI:30011"/>
        <dbReference type="ChEBI" id="CHEBI:57856"/>
        <dbReference type="ChEBI" id="CHEBI:59789"/>
        <dbReference type="ChEBI" id="CHEBI:61891"/>
        <dbReference type="EC" id="2.1.1.297"/>
    </reaction>
</comment>
<protein>
    <recommendedName>
        <fullName evidence="5">Release factor glutamine methyltransferase</fullName>
        <shortName evidence="5">RF MTase</shortName>
        <ecNumber evidence="5">2.1.1.297</ecNumber>
    </recommendedName>
    <alternativeName>
        <fullName evidence="5">N5-glutamine methyltransferase PrmC</fullName>
    </alternativeName>
    <alternativeName>
        <fullName evidence="5">Protein-(glutamine-N5) MTase PrmC</fullName>
    </alternativeName>
    <alternativeName>
        <fullName evidence="5">Protein-glutamine N-methyltransferase PrmC</fullName>
    </alternativeName>
</protein>
<evidence type="ECO:0000313" key="8">
    <source>
        <dbReference type="EMBL" id="KIO77778.1"/>
    </source>
</evidence>